<organism evidence="10 11">
    <name type="scientific">Rubripirellula tenax</name>
    <dbReference type="NCBI Taxonomy" id="2528015"/>
    <lineage>
        <taxon>Bacteria</taxon>
        <taxon>Pseudomonadati</taxon>
        <taxon>Planctomycetota</taxon>
        <taxon>Planctomycetia</taxon>
        <taxon>Pirellulales</taxon>
        <taxon>Pirellulaceae</taxon>
        <taxon>Rubripirellula</taxon>
    </lineage>
</organism>
<comment type="similarity">
    <text evidence="2">Belongs to the sulfatase family.</text>
</comment>
<comment type="caution">
    <text evidence="10">The sequence shown here is derived from an EMBL/GenBank/DDBJ whole genome shotgun (WGS) entry which is preliminary data.</text>
</comment>
<evidence type="ECO:0000256" key="5">
    <source>
        <dbReference type="ARBA" id="ARBA00022801"/>
    </source>
</evidence>
<keyword evidence="11" id="KW-1185">Reference proteome</keyword>
<name>A0A5C6F523_9BACT</name>
<gene>
    <name evidence="10" type="ORF">Poly51_23590</name>
</gene>
<feature type="signal peptide" evidence="8">
    <location>
        <begin position="1"/>
        <end position="22"/>
    </location>
</feature>
<reference evidence="10 11" key="1">
    <citation type="submission" date="2019-02" db="EMBL/GenBank/DDBJ databases">
        <title>Deep-cultivation of Planctomycetes and their phenomic and genomic characterization uncovers novel biology.</title>
        <authorList>
            <person name="Wiegand S."/>
            <person name="Jogler M."/>
            <person name="Boedeker C."/>
            <person name="Pinto D."/>
            <person name="Vollmers J."/>
            <person name="Rivas-Marin E."/>
            <person name="Kohn T."/>
            <person name="Peeters S.H."/>
            <person name="Heuer A."/>
            <person name="Rast P."/>
            <person name="Oberbeckmann S."/>
            <person name="Bunk B."/>
            <person name="Jeske O."/>
            <person name="Meyerdierks A."/>
            <person name="Storesund J.E."/>
            <person name="Kallscheuer N."/>
            <person name="Luecker S."/>
            <person name="Lage O.M."/>
            <person name="Pohl T."/>
            <person name="Merkel B.J."/>
            <person name="Hornburger P."/>
            <person name="Mueller R.-W."/>
            <person name="Bruemmer F."/>
            <person name="Labrenz M."/>
            <person name="Spormann A.M."/>
            <person name="Op Den Camp H."/>
            <person name="Overmann J."/>
            <person name="Amann R."/>
            <person name="Jetten M.S.M."/>
            <person name="Mascher T."/>
            <person name="Medema M.H."/>
            <person name="Devos D.P."/>
            <person name="Kaster A.-K."/>
            <person name="Ovreas L."/>
            <person name="Rohde M."/>
            <person name="Galperin M.Y."/>
            <person name="Jogler C."/>
        </authorList>
    </citation>
    <scope>NUCLEOTIDE SEQUENCE [LARGE SCALE GENOMIC DNA]</scope>
    <source>
        <strain evidence="10 11">Poly51</strain>
    </source>
</reference>
<keyword evidence="6" id="KW-0106">Calcium</keyword>
<feature type="domain" description="Sulfatase N-terminal" evidence="9">
    <location>
        <begin position="27"/>
        <end position="396"/>
    </location>
</feature>
<dbReference type="GO" id="GO:0046872">
    <property type="term" value="F:metal ion binding"/>
    <property type="evidence" value="ECO:0007669"/>
    <property type="project" value="UniProtKB-KW"/>
</dbReference>
<dbReference type="PROSITE" id="PS00149">
    <property type="entry name" value="SULFATASE_2"/>
    <property type="match status" value="1"/>
</dbReference>
<evidence type="ECO:0000259" key="9">
    <source>
        <dbReference type="Pfam" id="PF00884"/>
    </source>
</evidence>
<dbReference type="InterPro" id="IPR017850">
    <property type="entry name" value="Alkaline_phosphatase_core_sf"/>
</dbReference>
<dbReference type="Pfam" id="PF00884">
    <property type="entry name" value="Sulfatase"/>
    <property type="match status" value="1"/>
</dbReference>
<dbReference type="PANTHER" id="PTHR45953:SF1">
    <property type="entry name" value="IDURONATE 2-SULFATASE"/>
    <property type="match status" value="1"/>
</dbReference>
<evidence type="ECO:0000256" key="6">
    <source>
        <dbReference type="ARBA" id="ARBA00022837"/>
    </source>
</evidence>
<dbReference type="EMBL" id="SJPW01000003">
    <property type="protein sequence ID" value="TWU56448.1"/>
    <property type="molecule type" value="Genomic_DNA"/>
</dbReference>
<evidence type="ECO:0000256" key="8">
    <source>
        <dbReference type="SAM" id="SignalP"/>
    </source>
</evidence>
<feature type="chain" id="PRO_5022977024" evidence="8">
    <location>
        <begin position="23"/>
        <end position="494"/>
    </location>
</feature>
<evidence type="ECO:0000313" key="11">
    <source>
        <dbReference type="Proteomes" id="UP000318288"/>
    </source>
</evidence>
<dbReference type="Gene3D" id="3.40.720.10">
    <property type="entry name" value="Alkaline Phosphatase, subunit A"/>
    <property type="match status" value="1"/>
</dbReference>
<keyword evidence="3" id="KW-0479">Metal-binding</keyword>
<evidence type="ECO:0000256" key="7">
    <source>
        <dbReference type="SAM" id="MobiDB-lite"/>
    </source>
</evidence>
<dbReference type="PANTHER" id="PTHR45953">
    <property type="entry name" value="IDURONATE 2-SULFATASE"/>
    <property type="match status" value="1"/>
</dbReference>
<dbReference type="SUPFAM" id="SSF53649">
    <property type="entry name" value="Alkaline phosphatase-like"/>
    <property type="match status" value="1"/>
</dbReference>
<evidence type="ECO:0000256" key="1">
    <source>
        <dbReference type="ARBA" id="ARBA00001913"/>
    </source>
</evidence>
<sequence precursor="true">MNLPNRILVGLALFCSSQLSVALGKQPNVLFIVCDDLNTHVSTSGYPHIQTPAFDELAAAGMTFRRAYCQYPVCGPSRASFLHGLYPQSTGILDNKSDIREVRPGTISMPQRFKESGYWTGAVGKVFHNEKVDPGEFAWHQMLRFENDEMPMVTRIRKEFEAEHGSIESGKARKLWREFYPTIAPQTRGQQPGYGPTGLQDEQHKDGKNARQIGAWLENKVHGDKPFFMACGIQKPHVPFLAPDQYFDMYPKAELQFTPASLEFWNTVPKIAQTKRHEGFGFTFAEENDALRRDYMQAYHACISFIDAQIGIVFDALQESGHWDDTIVVLTSDHGYLLGEKFMWGKVMLFETCDRVPLVIRVPQSVTKVATDPGSQTEGLVELIDLFPTLAELCGVEPPPELQGQSLSQLIRDPAASGKDFAYTVVTRGPTLGKAIRTQRYRYTRWPRGEELYDLSADPGEERNLASSVGHIATLNRMRAVLDRTEIRAKEASN</sequence>
<keyword evidence="5 10" id="KW-0378">Hydrolase</keyword>
<keyword evidence="4 8" id="KW-0732">Signal</keyword>
<accession>A0A5C6F523</accession>
<evidence type="ECO:0000256" key="4">
    <source>
        <dbReference type="ARBA" id="ARBA00022729"/>
    </source>
</evidence>
<evidence type="ECO:0000313" key="10">
    <source>
        <dbReference type="EMBL" id="TWU56448.1"/>
    </source>
</evidence>
<dbReference type="InterPro" id="IPR000917">
    <property type="entry name" value="Sulfatase_N"/>
</dbReference>
<evidence type="ECO:0000256" key="3">
    <source>
        <dbReference type="ARBA" id="ARBA00022723"/>
    </source>
</evidence>
<proteinExistence type="inferred from homology"/>
<dbReference type="GO" id="GO:0004423">
    <property type="term" value="F:iduronate-2-sulfatase activity"/>
    <property type="evidence" value="ECO:0007669"/>
    <property type="project" value="InterPro"/>
</dbReference>
<dbReference type="InterPro" id="IPR024607">
    <property type="entry name" value="Sulfatase_CS"/>
</dbReference>
<dbReference type="AlphaFoldDB" id="A0A5C6F523"/>
<dbReference type="InterPro" id="IPR035874">
    <property type="entry name" value="IDS"/>
</dbReference>
<dbReference type="GO" id="GO:0004065">
    <property type="term" value="F:arylsulfatase activity"/>
    <property type="evidence" value="ECO:0007669"/>
    <property type="project" value="UniProtKB-EC"/>
</dbReference>
<protein>
    <submittedName>
        <fullName evidence="10">Arylsulfatase</fullName>
        <ecNumber evidence="10">3.1.6.1</ecNumber>
    </submittedName>
</protein>
<comment type="cofactor">
    <cofactor evidence="1">
        <name>Ca(2+)</name>
        <dbReference type="ChEBI" id="CHEBI:29108"/>
    </cofactor>
</comment>
<dbReference type="GO" id="GO:0005737">
    <property type="term" value="C:cytoplasm"/>
    <property type="evidence" value="ECO:0007669"/>
    <property type="project" value="TreeGrafter"/>
</dbReference>
<dbReference type="Proteomes" id="UP000318288">
    <property type="component" value="Unassembled WGS sequence"/>
</dbReference>
<dbReference type="CDD" id="cd16030">
    <property type="entry name" value="iduronate-2-sulfatase"/>
    <property type="match status" value="1"/>
</dbReference>
<feature type="region of interest" description="Disordered" evidence="7">
    <location>
        <begin position="186"/>
        <end position="207"/>
    </location>
</feature>
<evidence type="ECO:0000256" key="2">
    <source>
        <dbReference type="ARBA" id="ARBA00008779"/>
    </source>
</evidence>
<dbReference type="EC" id="3.1.6.1" evidence="10"/>